<dbReference type="AlphaFoldDB" id="U4QFP1"/>
<evidence type="ECO:0000313" key="2">
    <source>
        <dbReference type="EMBL" id="CDI41901.1"/>
    </source>
</evidence>
<keyword evidence="1" id="KW-1133">Transmembrane helix</keyword>
<dbReference type="Proteomes" id="UP000017243">
    <property type="component" value="Unassembled WGS sequence"/>
</dbReference>
<dbReference type="EMBL" id="CBUH010000065">
    <property type="protein sequence ID" value="CDI41901.1"/>
    <property type="molecule type" value="Genomic_DNA"/>
</dbReference>
<evidence type="ECO:0000313" key="3">
    <source>
        <dbReference type="Proteomes" id="UP000017243"/>
    </source>
</evidence>
<accession>U4QFP1</accession>
<evidence type="ECO:0000256" key="1">
    <source>
        <dbReference type="SAM" id="Phobius"/>
    </source>
</evidence>
<reference evidence="2 3" key="1">
    <citation type="submission" date="2013-09" db="EMBL/GenBank/DDBJ databases">
        <title>Draft Genome Sequence of five Lactobacillus helveticus strains CIRM-BIA 101T, 103, 104, 951 and 953 isolated from milk product.</title>
        <authorList>
            <person name="Valence F."/>
            <person name="Chuat V."/>
            <person name="Ma L."/>
            <person name="Creno S."/>
            <person name="Falentin H."/>
            <person name="Lortal S."/>
            <person name="Bizet C."/>
            <person name="Clermont D."/>
            <person name="Loux V."/>
            <person name="Bouchier C."/>
            <person name="Cousin S."/>
        </authorList>
    </citation>
    <scope>NUCLEOTIDE SEQUENCE [LARGE SCALE GENOMIC DNA]</scope>
    <source>
        <strain evidence="2 3">CIRM-BIA 953</strain>
    </source>
</reference>
<keyword evidence="1" id="KW-0812">Transmembrane</keyword>
<keyword evidence="1" id="KW-0472">Membrane</keyword>
<proteinExistence type="predicted"/>
<comment type="caution">
    <text evidence="2">The sequence shown here is derived from an EMBL/GenBank/DDBJ whole genome shotgun (WGS) entry which is preliminary data.</text>
</comment>
<feature type="transmembrane region" description="Helical" evidence="1">
    <location>
        <begin position="35"/>
        <end position="58"/>
    </location>
</feature>
<gene>
    <name evidence="2" type="ORF">LHCIRMBIA953_02321</name>
</gene>
<organism evidence="2 3">
    <name type="scientific">Lactobacillus helveticus CIRM-BIA 953</name>
    <dbReference type="NCBI Taxonomy" id="1226335"/>
    <lineage>
        <taxon>Bacteria</taxon>
        <taxon>Bacillati</taxon>
        <taxon>Bacillota</taxon>
        <taxon>Bacilli</taxon>
        <taxon>Lactobacillales</taxon>
        <taxon>Lactobacillaceae</taxon>
        <taxon>Lactobacillus</taxon>
    </lineage>
</organism>
<name>U4QFP1_LACHE</name>
<protein>
    <submittedName>
        <fullName evidence="2">Uncharacterized protein</fullName>
    </submittedName>
</protein>
<sequence>MPTNSTKVIINAKGNLLGENKRLQNVVKLMLYKCWWFWVLAVIVVFFLLPIITSIFLAPSSSSDSAPKLSKAAKIASRCYNITRN</sequence>